<evidence type="ECO:0000256" key="1">
    <source>
        <dbReference type="SAM" id="Coils"/>
    </source>
</evidence>
<evidence type="ECO:0000313" key="4">
    <source>
        <dbReference type="Proteomes" id="UP000324800"/>
    </source>
</evidence>
<feature type="non-terminal residue" evidence="3">
    <location>
        <position position="607"/>
    </location>
</feature>
<evidence type="ECO:0000256" key="2">
    <source>
        <dbReference type="SAM" id="MobiDB-lite"/>
    </source>
</evidence>
<evidence type="ECO:0000313" key="3">
    <source>
        <dbReference type="EMBL" id="KAA6389181.1"/>
    </source>
</evidence>
<name>A0A5J4W2N3_9EUKA</name>
<organism evidence="3 4">
    <name type="scientific">Streblomastix strix</name>
    <dbReference type="NCBI Taxonomy" id="222440"/>
    <lineage>
        <taxon>Eukaryota</taxon>
        <taxon>Metamonada</taxon>
        <taxon>Preaxostyla</taxon>
        <taxon>Oxymonadida</taxon>
        <taxon>Streblomastigidae</taxon>
        <taxon>Streblomastix</taxon>
    </lineage>
</organism>
<sequence length="607" mass="70120">MRISMKLSESSKDQSDKQVELKDAQNIIELLKHKVQVLSECSIEQEKKLCRFARVEPVLNILIERFDFKTPESAIEYIDKIKSREHELFEEVASSQLRVAQLENKISVVQKEQKEKQIQSHADMFESLQKYQRDLDEAKGSMFNLEQTLNIATQKLQLWTNATVELRLLYQRCSGQKLADFYDLSQNNKNEQNNNADQEIEDQQYFEDGEEQKSSDKLTKLKQKNQVHKSILPNPDDMNQIIRALSIYIEQHNEALSSKRVQEYTGIANSLWMKHFKDDESLKFSPKVVFQKVSDHLERLNSKIHLMNVQMKKKDFELNEQKQIAERYNIFNKALVARIRELEEKLRDKSKERINAGVARGIAATKIKQGIANGSIVMKRPQSASNIISRNSVNKQSTNLGNTISQQRIRSAHIQQSGQQSPFFVTQGDALNDNKQVQLQKQSSDKLIITPALSSIQQQLFNDVNYSFLPPPPLGLITVPHSTIDLQIQSKKQLIDAHRLHYQENDIIQERENAIKETMKNRMQERDQLVQQLNSAQPSSITFNQNQIPLMPKLTLNSPFISSRNHQYSEYSSPKTKNSPFWQASGTSSPLPTFLRRKNDTTPTIEQ</sequence>
<protein>
    <submittedName>
        <fullName evidence="3">Uncharacterized protein</fullName>
    </submittedName>
</protein>
<accession>A0A5J4W2N3</accession>
<dbReference type="AlphaFoldDB" id="A0A5J4W2N3"/>
<feature type="coiled-coil region" evidence="1">
    <location>
        <begin position="92"/>
        <end position="155"/>
    </location>
</feature>
<feature type="compositionally biased region" description="Polar residues" evidence="2">
    <location>
        <begin position="566"/>
        <end position="591"/>
    </location>
</feature>
<feature type="region of interest" description="Disordered" evidence="2">
    <location>
        <begin position="566"/>
        <end position="607"/>
    </location>
</feature>
<keyword evidence="1" id="KW-0175">Coiled coil</keyword>
<dbReference type="EMBL" id="SNRW01003685">
    <property type="protein sequence ID" value="KAA6389181.1"/>
    <property type="molecule type" value="Genomic_DNA"/>
</dbReference>
<gene>
    <name evidence="3" type="ORF">EZS28_015288</name>
</gene>
<reference evidence="3 4" key="1">
    <citation type="submission" date="2019-03" db="EMBL/GenBank/DDBJ databases">
        <title>Single cell metagenomics reveals metabolic interactions within the superorganism composed of flagellate Streblomastix strix and complex community of Bacteroidetes bacteria on its surface.</title>
        <authorList>
            <person name="Treitli S.C."/>
            <person name="Kolisko M."/>
            <person name="Husnik F."/>
            <person name="Keeling P."/>
            <person name="Hampl V."/>
        </authorList>
    </citation>
    <scope>NUCLEOTIDE SEQUENCE [LARGE SCALE GENOMIC DNA]</scope>
    <source>
        <strain evidence="3">ST1C</strain>
    </source>
</reference>
<proteinExistence type="predicted"/>
<comment type="caution">
    <text evidence="3">The sequence shown here is derived from an EMBL/GenBank/DDBJ whole genome shotgun (WGS) entry which is preliminary data.</text>
</comment>
<dbReference type="Proteomes" id="UP000324800">
    <property type="component" value="Unassembled WGS sequence"/>
</dbReference>
<dbReference type="OrthoDB" id="10661500at2759"/>